<comment type="function">
    <text evidence="1">The transhydrogenation between NADH and NADP is coupled to respiration and ATP hydrolysis and functions as a proton pump across the membrane.</text>
</comment>
<dbReference type="PROSITE" id="PS00837">
    <property type="entry name" value="ALADH_PNT_2"/>
    <property type="match status" value="1"/>
</dbReference>
<accession>A0A933GKQ7</accession>
<evidence type="ECO:0000256" key="3">
    <source>
        <dbReference type="ARBA" id="ARBA00012943"/>
    </source>
</evidence>
<organism evidence="11 12">
    <name type="scientific">Tectimicrobiota bacterium</name>
    <dbReference type="NCBI Taxonomy" id="2528274"/>
    <lineage>
        <taxon>Bacteria</taxon>
        <taxon>Pseudomonadati</taxon>
        <taxon>Nitrospinota/Tectimicrobiota group</taxon>
        <taxon>Candidatus Tectimicrobiota</taxon>
    </lineage>
</organism>
<dbReference type="PANTHER" id="PTHR10160:SF19">
    <property type="entry name" value="PROTON-TRANSLOCATING NAD(P)(+) TRANSHYDROGENASE"/>
    <property type="match status" value="1"/>
</dbReference>
<dbReference type="EC" id="7.1.1.1" evidence="3"/>
<evidence type="ECO:0000256" key="4">
    <source>
        <dbReference type="ARBA" id="ARBA00022741"/>
    </source>
</evidence>
<dbReference type="Pfam" id="PF01262">
    <property type="entry name" value="AlaDh_PNT_C"/>
    <property type="match status" value="1"/>
</dbReference>
<dbReference type="SUPFAM" id="SSF51735">
    <property type="entry name" value="NAD(P)-binding Rossmann-fold domains"/>
    <property type="match status" value="1"/>
</dbReference>
<evidence type="ECO:0000313" key="12">
    <source>
        <dbReference type="Proteomes" id="UP000772181"/>
    </source>
</evidence>
<dbReference type="Proteomes" id="UP000772181">
    <property type="component" value="Unassembled WGS sequence"/>
</dbReference>
<evidence type="ECO:0000259" key="10">
    <source>
        <dbReference type="SMART" id="SM01003"/>
    </source>
</evidence>
<proteinExistence type="inferred from homology"/>
<dbReference type="PRINTS" id="PR00411">
    <property type="entry name" value="PNDRDTASEI"/>
</dbReference>
<reference evidence="11" key="1">
    <citation type="submission" date="2020-07" db="EMBL/GenBank/DDBJ databases">
        <title>Huge and variable diversity of episymbiotic CPR bacteria and DPANN archaea in groundwater ecosystems.</title>
        <authorList>
            <person name="He C.Y."/>
            <person name="Keren R."/>
            <person name="Whittaker M."/>
            <person name="Farag I.F."/>
            <person name="Doudna J."/>
            <person name="Cate J.H.D."/>
            <person name="Banfield J.F."/>
        </authorList>
    </citation>
    <scope>NUCLEOTIDE SEQUENCE</scope>
    <source>
        <strain evidence="11">NC_groundwater_1482_Ag_S-0.65um_47_24</strain>
    </source>
</reference>
<name>A0A933GKQ7_UNCTE</name>
<dbReference type="GO" id="GO:0008750">
    <property type="term" value="F:proton-translocating NAD(P)+ transhydrogenase activity"/>
    <property type="evidence" value="ECO:0007669"/>
    <property type="project" value="UniProtKB-EC"/>
</dbReference>
<dbReference type="InterPro" id="IPR007698">
    <property type="entry name" value="AlaDH/PNT_NAD(H)-bd"/>
</dbReference>
<dbReference type="EMBL" id="JACQWF010000048">
    <property type="protein sequence ID" value="MBI4594940.1"/>
    <property type="molecule type" value="Genomic_DNA"/>
</dbReference>
<feature type="domain" description="Alanine dehydrogenase/pyridine nucleotide transhydrogenase NAD(H)-binding" evidence="9">
    <location>
        <begin position="154"/>
        <end position="318"/>
    </location>
</feature>
<evidence type="ECO:0000313" key="11">
    <source>
        <dbReference type="EMBL" id="MBI4594940.1"/>
    </source>
</evidence>
<keyword evidence="11" id="KW-0560">Oxidoreductase</keyword>
<comment type="catalytic activity">
    <reaction evidence="8">
        <text>NAD(+) + NADPH + H(+)(in) = NADH + NADP(+) + H(+)(out)</text>
        <dbReference type="Rhea" id="RHEA:47992"/>
        <dbReference type="ChEBI" id="CHEBI:15378"/>
        <dbReference type="ChEBI" id="CHEBI:57540"/>
        <dbReference type="ChEBI" id="CHEBI:57783"/>
        <dbReference type="ChEBI" id="CHEBI:57945"/>
        <dbReference type="ChEBI" id="CHEBI:58349"/>
        <dbReference type="EC" id="7.1.1.1"/>
    </reaction>
</comment>
<dbReference type="CDD" id="cd05304">
    <property type="entry name" value="Rubrum_tdh"/>
    <property type="match status" value="1"/>
</dbReference>
<gene>
    <name evidence="11" type="ORF">HY730_01005</name>
</gene>
<evidence type="ECO:0000256" key="6">
    <source>
        <dbReference type="ARBA" id="ARBA00022967"/>
    </source>
</evidence>
<comment type="similarity">
    <text evidence="2">Belongs to the AlaDH/PNT family.</text>
</comment>
<protein>
    <recommendedName>
        <fullName evidence="3">proton-translocating NAD(P)(+) transhydrogenase</fullName>
        <ecNumber evidence="3">7.1.1.1</ecNumber>
    </recommendedName>
</protein>
<evidence type="ECO:0000256" key="2">
    <source>
        <dbReference type="ARBA" id="ARBA00005689"/>
    </source>
</evidence>
<dbReference type="GO" id="GO:0006740">
    <property type="term" value="P:NADPH regeneration"/>
    <property type="evidence" value="ECO:0007669"/>
    <property type="project" value="TreeGrafter"/>
</dbReference>
<keyword evidence="5" id="KW-0521">NADP</keyword>
<dbReference type="NCBIfam" id="NF006942">
    <property type="entry name" value="PRK09424.1"/>
    <property type="match status" value="1"/>
</dbReference>
<dbReference type="AlphaFoldDB" id="A0A933GKQ7"/>
<dbReference type="GO" id="GO:0050661">
    <property type="term" value="F:NADP binding"/>
    <property type="evidence" value="ECO:0007669"/>
    <property type="project" value="TreeGrafter"/>
</dbReference>
<evidence type="ECO:0000259" key="9">
    <source>
        <dbReference type="SMART" id="SM01002"/>
    </source>
</evidence>
<dbReference type="SUPFAM" id="SSF52283">
    <property type="entry name" value="Formate/glycerate dehydrogenase catalytic domain-like"/>
    <property type="match status" value="1"/>
</dbReference>
<feature type="domain" description="Alanine dehydrogenase/pyridine nucleotide transhydrogenase N-terminal" evidence="10">
    <location>
        <begin position="4"/>
        <end position="145"/>
    </location>
</feature>
<evidence type="ECO:0000256" key="5">
    <source>
        <dbReference type="ARBA" id="ARBA00022857"/>
    </source>
</evidence>
<dbReference type="InterPro" id="IPR036291">
    <property type="entry name" value="NAD(P)-bd_dom_sf"/>
</dbReference>
<keyword evidence="6" id="KW-1278">Translocase</keyword>
<comment type="caution">
    <text evidence="11">The sequence shown here is derived from an EMBL/GenBank/DDBJ whole genome shotgun (WGS) entry which is preliminary data.</text>
</comment>
<keyword evidence="4" id="KW-0547">Nucleotide-binding</keyword>
<dbReference type="PANTHER" id="PTHR10160">
    <property type="entry name" value="NAD(P) TRANSHYDROGENASE"/>
    <property type="match status" value="1"/>
</dbReference>
<evidence type="ECO:0000256" key="7">
    <source>
        <dbReference type="ARBA" id="ARBA00023027"/>
    </source>
</evidence>
<dbReference type="Pfam" id="PF05222">
    <property type="entry name" value="AlaDh_PNT_N"/>
    <property type="match status" value="1"/>
</dbReference>
<sequence length="386" mass="41831">MKIGIPKEVWRGERRVALLPSMVSLLTKEDHEVLVERGAGEGSLAGDFEYEQAGAHIMDHVSSLYQSVDLILKVQPPAFHPDLRRHESELLKEGSTYIGFLSPLSNLDTLKIFVKRSITSFSMEYIPRLARAQSMDALSSMSTVVGYKAVILAAEKLGKMFPLLMTAAGTVAPATVLVLGAGVAGLEAIATAKRLGAKVEAFDPRPTVEEQVKSLGAGFLEMEWAEDVEAAGGYAKEQSKEFIKRERETIGACLPRVDVVICTAQVFGKRAPLLISEEMVRLLRPGSVIVDLAAEQGGNCALTEAGLTVQKYGVSIIGAVNLAATVPIHASLMYSRNITNLVLNIYKKDQPFPDFDDEITRACCITRNGEIVNDMVKKTIEQGAGP</sequence>
<evidence type="ECO:0000256" key="1">
    <source>
        <dbReference type="ARBA" id="ARBA00003943"/>
    </source>
</evidence>
<dbReference type="GO" id="GO:0005886">
    <property type="term" value="C:plasma membrane"/>
    <property type="evidence" value="ECO:0007669"/>
    <property type="project" value="TreeGrafter"/>
</dbReference>
<evidence type="ECO:0000256" key="8">
    <source>
        <dbReference type="ARBA" id="ARBA00048202"/>
    </source>
</evidence>
<keyword evidence="7" id="KW-0520">NAD</keyword>
<dbReference type="SMART" id="SM01003">
    <property type="entry name" value="AlaDh_PNT_N"/>
    <property type="match status" value="1"/>
</dbReference>
<dbReference type="SMART" id="SM01002">
    <property type="entry name" value="AlaDh_PNT_C"/>
    <property type="match status" value="1"/>
</dbReference>
<dbReference type="Gene3D" id="3.40.50.720">
    <property type="entry name" value="NAD(P)-binding Rossmann-like Domain"/>
    <property type="match status" value="2"/>
</dbReference>
<dbReference type="InterPro" id="IPR008143">
    <property type="entry name" value="Ala_DH/PNT_CS2"/>
</dbReference>
<dbReference type="GO" id="GO:0016491">
    <property type="term" value="F:oxidoreductase activity"/>
    <property type="evidence" value="ECO:0007669"/>
    <property type="project" value="UniProtKB-KW"/>
</dbReference>
<dbReference type="InterPro" id="IPR007886">
    <property type="entry name" value="AlaDH/PNT_N"/>
</dbReference>